<dbReference type="EMBL" id="CAJOBB010006476">
    <property type="protein sequence ID" value="CAF4161833.1"/>
    <property type="molecule type" value="Genomic_DNA"/>
</dbReference>
<comment type="similarity">
    <text evidence="1">Belongs to the SEC23/SEC24 family. SEC23 subfamily.</text>
</comment>
<dbReference type="GO" id="GO:0005096">
    <property type="term" value="F:GTPase activator activity"/>
    <property type="evidence" value="ECO:0007669"/>
    <property type="project" value="TreeGrafter"/>
</dbReference>
<keyword evidence="1" id="KW-0479">Metal-binding</keyword>
<keyword evidence="1" id="KW-0256">Endoplasmic reticulum</keyword>
<dbReference type="PANTHER" id="PTHR11141">
    <property type="entry name" value="PROTEIN TRANSPORT PROTEIN SEC23"/>
    <property type="match status" value="1"/>
</dbReference>
<keyword evidence="1" id="KW-0862">Zinc</keyword>
<dbReference type="InterPro" id="IPR029006">
    <property type="entry name" value="ADF-H/Gelsolin-like_dom_sf"/>
</dbReference>
<dbReference type="GO" id="GO:0015031">
    <property type="term" value="P:protein transport"/>
    <property type="evidence" value="ECO:0007669"/>
    <property type="project" value="UniProtKB-KW"/>
</dbReference>
<keyword evidence="1" id="KW-0472">Membrane</keyword>
<protein>
    <recommendedName>
        <fullName evidence="1">Protein transport protein SEC23</fullName>
    </recommendedName>
</protein>
<comment type="function">
    <text evidence="1">Component of the coat protein complex II (COPII) which promotes the formation of transport vesicles from the endoplasmic reticulum (ER). The coat has two main functions, the physical deformation of the endoplasmic reticulum membrane into vesicles and the selection of cargo molecules.</text>
</comment>
<dbReference type="Proteomes" id="UP000663868">
    <property type="component" value="Unassembled WGS sequence"/>
</dbReference>
<reference evidence="2" key="1">
    <citation type="submission" date="2021-02" db="EMBL/GenBank/DDBJ databases">
        <authorList>
            <person name="Nowell W R."/>
        </authorList>
    </citation>
    <scope>NUCLEOTIDE SEQUENCE</scope>
</reference>
<evidence type="ECO:0000313" key="2">
    <source>
        <dbReference type="EMBL" id="CAF4161833.1"/>
    </source>
</evidence>
<name>A0A819YTF2_9BILA</name>
<dbReference type="GO" id="GO:0070971">
    <property type="term" value="C:endoplasmic reticulum exit site"/>
    <property type="evidence" value="ECO:0007669"/>
    <property type="project" value="TreeGrafter"/>
</dbReference>
<keyword evidence="1" id="KW-0963">Cytoplasm</keyword>
<dbReference type="GO" id="GO:0046872">
    <property type="term" value="F:metal ion binding"/>
    <property type="evidence" value="ECO:0007669"/>
    <property type="project" value="UniProtKB-KW"/>
</dbReference>
<comment type="subcellular location">
    <subcellularLocation>
        <location evidence="1">Cytoplasmic vesicle</location>
        <location evidence="1">COPII-coated vesicle membrane</location>
        <topology evidence="1">Peripheral membrane protein</topology>
        <orientation evidence="1">Cytoplasmic side</orientation>
    </subcellularLocation>
    <subcellularLocation>
        <location evidence="1">Endoplasmic reticulum membrane</location>
        <topology evidence="1">Peripheral membrane protein</topology>
        <orientation evidence="1">Cytoplasmic side</orientation>
    </subcellularLocation>
</comment>
<dbReference type="PANTHER" id="PTHR11141:SF0">
    <property type="entry name" value="PROTEIN TRANSPORT PROTEIN SEC23"/>
    <property type="match status" value="1"/>
</dbReference>
<dbReference type="InterPro" id="IPR037364">
    <property type="entry name" value="Sec23"/>
</dbReference>
<keyword evidence="1" id="KW-0653">Protein transport</keyword>
<gene>
    <name evidence="2" type="ORF">KXQ929_LOCUS37861</name>
</gene>
<evidence type="ECO:0000256" key="1">
    <source>
        <dbReference type="RuleBase" id="RU365030"/>
    </source>
</evidence>
<comment type="caution">
    <text evidence="2">The sequence shown here is derived from an EMBL/GenBank/DDBJ whole genome shotgun (WGS) entry which is preliminary data.</text>
</comment>
<organism evidence="2 3">
    <name type="scientific">Adineta steineri</name>
    <dbReference type="NCBI Taxonomy" id="433720"/>
    <lineage>
        <taxon>Eukaryota</taxon>
        <taxon>Metazoa</taxon>
        <taxon>Spiralia</taxon>
        <taxon>Gnathifera</taxon>
        <taxon>Rotifera</taxon>
        <taxon>Eurotatoria</taxon>
        <taxon>Bdelloidea</taxon>
        <taxon>Adinetida</taxon>
        <taxon>Adinetidae</taxon>
        <taxon>Adineta</taxon>
    </lineage>
</organism>
<dbReference type="GO" id="GO:0030127">
    <property type="term" value="C:COPII vesicle coat"/>
    <property type="evidence" value="ECO:0007669"/>
    <property type="project" value="TreeGrafter"/>
</dbReference>
<keyword evidence="1" id="KW-0968">Cytoplasmic vesicle</keyword>
<accession>A0A819YTF2</accession>
<dbReference type="GO" id="GO:0090110">
    <property type="term" value="P:COPII-coated vesicle cargo loading"/>
    <property type="evidence" value="ECO:0007669"/>
    <property type="project" value="TreeGrafter"/>
</dbReference>
<feature type="non-terminal residue" evidence="2">
    <location>
        <position position="1"/>
    </location>
</feature>
<dbReference type="GO" id="GO:0005789">
    <property type="term" value="C:endoplasmic reticulum membrane"/>
    <property type="evidence" value="ECO:0007669"/>
    <property type="project" value="UniProtKB-SubCell"/>
</dbReference>
<keyword evidence="1" id="KW-0813">Transport</keyword>
<dbReference type="AlphaFoldDB" id="A0A819YTF2"/>
<proteinExistence type="inferred from homology"/>
<dbReference type="SUPFAM" id="SSF82754">
    <property type="entry name" value="C-terminal, gelsolin-like domain of Sec23/24"/>
    <property type="match status" value="1"/>
</dbReference>
<dbReference type="Gene3D" id="3.40.20.10">
    <property type="entry name" value="Severin"/>
    <property type="match status" value="1"/>
</dbReference>
<sequence length="79" mass="8717">QAPIGDATEILQNRFPMPRYIVTEANGSQARFLLYKVNPSQTHTNCGWGQALGAPILTDDVNLQTFMEHLKKLAVSTST</sequence>
<keyword evidence="1" id="KW-0931">ER-Golgi transport</keyword>
<evidence type="ECO:0000313" key="3">
    <source>
        <dbReference type="Proteomes" id="UP000663868"/>
    </source>
</evidence>
<dbReference type="InterPro" id="IPR036180">
    <property type="entry name" value="Gelsolin-like_dom_sf"/>
</dbReference>